<dbReference type="RefSeq" id="WP_195127732.1">
    <property type="nucleotide sequence ID" value="NZ_JADLQX010000001.1"/>
</dbReference>
<evidence type="ECO:0000313" key="2">
    <source>
        <dbReference type="Proteomes" id="UP000702209"/>
    </source>
</evidence>
<protein>
    <submittedName>
        <fullName evidence="1">Uncharacterized protein</fullName>
    </submittedName>
</protein>
<dbReference type="EMBL" id="JADLQX010000001">
    <property type="protein sequence ID" value="MBF6296382.1"/>
    <property type="molecule type" value="Genomic_DNA"/>
</dbReference>
<evidence type="ECO:0000313" key="1">
    <source>
        <dbReference type="EMBL" id="MBF6296382.1"/>
    </source>
</evidence>
<dbReference type="Proteomes" id="UP000702209">
    <property type="component" value="Unassembled WGS sequence"/>
</dbReference>
<gene>
    <name evidence="1" type="ORF">IU459_02360</name>
</gene>
<accession>A0ABS0CIE5</accession>
<name>A0ABS0CIE5_9NOCA</name>
<comment type="caution">
    <text evidence="1">The sequence shown here is derived from an EMBL/GenBank/DDBJ whole genome shotgun (WGS) entry which is preliminary data.</text>
</comment>
<sequence>MKLRFLGKNTRNNGSPTLWASDRNTYVVLGWDVLGKDSRHIEIPHPLLAYLERGTCLGTLLRDSGHGTFYLEGEPVTDPAALAIIKSPAGERSIEVPMGKEIRPDNATSYH</sequence>
<reference evidence="1 2" key="1">
    <citation type="submission" date="2020-10" db="EMBL/GenBank/DDBJ databases">
        <title>Identification of Nocardia species via Next-generation sequencing and recognition of intraspecies genetic diversity.</title>
        <authorList>
            <person name="Li P."/>
            <person name="Li P."/>
            <person name="Lu B."/>
        </authorList>
    </citation>
    <scope>NUCLEOTIDE SEQUENCE [LARGE SCALE GENOMIC DNA]</scope>
    <source>
        <strain evidence="1 2">BJ06-0157</strain>
    </source>
</reference>
<keyword evidence="2" id="KW-1185">Reference proteome</keyword>
<proteinExistence type="predicted"/>
<organism evidence="1 2">
    <name type="scientific">Nocardia amamiensis</name>
    <dbReference type="NCBI Taxonomy" id="404578"/>
    <lineage>
        <taxon>Bacteria</taxon>
        <taxon>Bacillati</taxon>
        <taxon>Actinomycetota</taxon>
        <taxon>Actinomycetes</taxon>
        <taxon>Mycobacteriales</taxon>
        <taxon>Nocardiaceae</taxon>
        <taxon>Nocardia</taxon>
    </lineage>
</organism>